<dbReference type="AlphaFoldDB" id="D5SM32"/>
<evidence type="ECO:0000313" key="1">
    <source>
        <dbReference type="EMBL" id="EFG04975.2"/>
    </source>
</evidence>
<keyword evidence="2" id="KW-1185">Reference proteome</keyword>
<gene>
    <name evidence="1" type="ORF">SCLAV_p1493</name>
</gene>
<keyword evidence="1" id="KW-0614">Plasmid</keyword>
<organism evidence="1 2">
    <name type="scientific">Streptomyces clavuligerus</name>
    <dbReference type="NCBI Taxonomy" id="1901"/>
    <lineage>
        <taxon>Bacteria</taxon>
        <taxon>Bacillati</taxon>
        <taxon>Actinomycetota</taxon>
        <taxon>Actinomycetes</taxon>
        <taxon>Kitasatosporales</taxon>
        <taxon>Streptomycetaceae</taxon>
        <taxon>Streptomyces</taxon>
    </lineage>
</organism>
<evidence type="ECO:0000313" key="2">
    <source>
        <dbReference type="Proteomes" id="UP000002357"/>
    </source>
</evidence>
<reference evidence="1 2" key="1">
    <citation type="journal article" date="2010" name="Genome Biol. Evol.">
        <title>The sequence of a 1.8-mb bacterial linear plasmid reveals a rich evolutionary reservoir of secondary metabolic pathways.</title>
        <authorList>
            <person name="Medema M.H."/>
            <person name="Trefzer A."/>
            <person name="Kovalchuk A."/>
            <person name="van den Berg M."/>
            <person name="Mueller U."/>
            <person name="Heijne W."/>
            <person name="Wu L."/>
            <person name="Alam M.T."/>
            <person name="Ronning C.M."/>
            <person name="Nierman W.C."/>
            <person name="Bovenberg R.A.L."/>
            <person name="Breitling R."/>
            <person name="Takano E."/>
        </authorList>
    </citation>
    <scope>NUCLEOTIDE SEQUENCE [LARGE SCALE GENOMIC DNA]</scope>
    <source>
        <strain evidence="2">ATCC 27064 / DSM 738 / JCM 4710 / NBRC 13307 / NCIMB 12785 / NRRL 3585 / VKM Ac-602</strain>
        <plasmid evidence="1">pSCL4</plasmid>
    </source>
</reference>
<name>D5SM32_STRCL</name>
<dbReference type="Proteomes" id="UP000002357">
    <property type="component" value="Plasmid pSCL4"/>
</dbReference>
<accession>D5SM32</accession>
<geneLocation type="plasmid" evidence="1 2">
    <name>pSCL4</name>
</geneLocation>
<sequence>MSAALKTKYGFTTTFQNSVERQTEVEYSVGAYEGYTVYIGIENMKVRGYYERIFGCDTNAPRYQQVGPVTVSVPGTGKVVWSEDLPAKGAAK</sequence>
<proteinExistence type="predicted"/>
<protein>
    <submittedName>
        <fullName evidence="1">Uncharacterized protein</fullName>
    </submittedName>
</protein>
<dbReference type="EMBL" id="CM000914">
    <property type="protein sequence ID" value="EFG04975.2"/>
    <property type="molecule type" value="Genomic_DNA"/>
</dbReference>